<evidence type="ECO:0000256" key="1">
    <source>
        <dbReference type="SAM" id="SignalP"/>
    </source>
</evidence>
<evidence type="ECO:0008006" key="4">
    <source>
        <dbReference type="Google" id="ProtNLM"/>
    </source>
</evidence>
<keyword evidence="3" id="KW-1185">Reference proteome</keyword>
<sequence>MNSIFSYLISIGLGLLICLSFSTKCKSNDECLGEQICLGGSCL</sequence>
<feature type="signal peptide" evidence="1">
    <location>
        <begin position="1"/>
        <end position="27"/>
    </location>
</feature>
<evidence type="ECO:0000313" key="2">
    <source>
        <dbReference type="EnsemblMetazoa" id="tetur14g00150.1"/>
    </source>
</evidence>
<evidence type="ECO:0000313" key="3">
    <source>
        <dbReference type="Proteomes" id="UP000015104"/>
    </source>
</evidence>
<dbReference type="AlphaFoldDB" id="T1KKV3"/>
<dbReference type="EMBL" id="CAEY01000199">
    <property type="status" value="NOT_ANNOTATED_CDS"/>
    <property type="molecule type" value="Genomic_DNA"/>
</dbReference>
<dbReference type="HOGENOM" id="CLU_3242777_0_0_1"/>
<feature type="chain" id="PRO_5004591635" description="WAP domain-containing protein" evidence="1">
    <location>
        <begin position="28"/>
        <end position="43"/>
    </location>
</feature>
<reference evidence="3" key="1">
    <citation type="submission" date="2011-08" db="EMBL/GenBank/DDBJ databases">
        <authorList>
            <person name="Rombauts S."/>
        </authorList>
    </citation>
    <scope>NUCLEOTIDE SEQUENCE</scope>
    <source>
        <strain evidence="3">London</strain>
    </source>
</reference>
<organism evidence="2 3">
    <name type="scientific">Tetranychus urticae</name>
    <name type="common">Two-spotted spider mite</name>
    <dbReference type="NCBI Taxonomy" id="32264"/>
    <lineage>
        <taxon>Eukaryota</taxon>
        <taxon>Metazoa</taxon>
        <taxon>Ecdysozoa</taxon>
        <taxon>Arthropoda</taxon>
        <taxon>Chelicerata</taxon>
        <taxon>Arachnida</taxon>
        <taxon>Acari</taxon>
        <taxon>Acariformes</taxon>
        <taxon>Trombidiformes</taxon>
        <taxon>Prostigmata</taxon>
        <taxon>Eleutherengona</taxon>
        <taxon>Raphignathae</taxon>
        <taxon>Tetranychoidea</taxon>
        <taxon>Tetranychidae</taxon>
        <taxon>Tetranychus</taxon>
    </lineage>
</organism>
<dbReference type="Proteomes" id="UP000015104">
    <property type="component" value="Unassembled WGS sequence"/>
</dbReference>
<name>T1KKV3_TETUR</name>
<reference evidence="2" key="2">
    <citation type="submission" date="2015-06" db="UniProtKB">
        <authorList>
            <consortium name="EnsemblMetazoa"/>
        </authorList>
    </citation>
    <scope>IDENTIFICATION</scope>
</reference>
<protein>
    <recommendedName>
        <fullName evidence="4">WAP domain-containing protein</fullName>
    </recommendedName>
</protein>
<dbReference type="EnsemblMetazoa" id="tetur14g00150.1">
    <property type="protein sequence ID" value="tetur14g00150.1"/>
    <property type="gene ID" value="tetur14g00150"/>
</dbReference>
<keyword evidence="1" id="KW-0732">Signal</keyword>
<accession>T1KKV3</accession>
<proteinExistence type="predicted"/>